<accession>A0A1U7HRI6</accession>
<dbReference type="PANTHER" id="PTHR48111:SF4">
    <property type="entry name" value="DNA-BINDING DUAL TRANSCRIPTIONAL REGULATOR OMPR"/>
    <property type="match status" value="1"/>
</dbReference>
<sequence>MSYQILIVEDEPEIARLIEFALTREGFSTCHCANGLSALQVFKEQQPDVIVLDLMLPGLDGLAVCDRIRQMSNLKDPYILMLTAKGEKIDRVNGLGAGADDYLIKPFSLPELVARIRSLLKRSLRQQQDLVYRTQHFEVNVDRCTASQNLDSGIGRSLELTTLEFKLLSTLMSQPRRVWNRTQLVDRLWGNDFFGDERVVDTHVARLRQKIESDPTNPKYIQTIVGIGYKFEDNR</sequence>
<name>A0A1U7HRI6_9CYAN</name>
<dbReference type="PANTHER" id="PTHR48111">
    <property type="entry name" value="REGULATOR OF RPOS"/>
    <property type="match status" value="1"/>
</dbReference>
<keyword evidence="5" id="KW-0804">Transcription</keyword>
<dbReference type="PROSITE" id="PS50110">
    <property type="entry name" value="RESPONSE_REGULATORY"/>
    <property type="match status" value="1"/>
</dbReference>
<comment type="caution">
    <text evidence="10">The sequence shown here is derived from an EMBL/GenBank/DDBJ whole genome shotgun (WGS) entry which is preliminary data.</text>
</comment>
<evidence type="ECO:0000259" key="8">
    <source>
        <dbReference type="PROSITE" id="PS50110"/>
    </source>
</evidence>
<dbReference type="Gene3D" id="3.40.50.2300">
    <property type="match status" value="1"/>
</dbReference>
<dbReference type="Proteomes" id="UP000186868">
    <property type="component" value="Unassembled WGS sequence"/>
</dbReference>
<gene>
    <name evidence="10" type="ORF">NIES593_03545</name>
</gene>
<dbReference type="RefSeq" id="WP_073598265.1">
    <property type="nucleotide sequence ID" value="NZ_MRCB01000002.1"/>
</dbReference>
<dbReference type="GO" id="GO:0005829">
    <property type="term" value="C:cytosol"/>
    <property type="evidence" value="ECO:0007669"/>
    <property type="project" value="TreeGrafter"/>
</dbReference>
<dbReference type="GO" id="GO:0032993">
    <property type="term" value="C:protein-DNA complex"/>
    <property type="evidence" value="ECO:0007669"/>
    <property type="project" value="TreeGrafter"/>
</dbReference>
<dbReference type="PROSITE" id="PS51755">
    <property type="entry name" value="OMPR_PHOB"/>
    <property type="match status" value="1"/>
</dbReference>
<evidence type="ECO:0000256" key="7">
    <source>
        <dbReference type="PROSITE-ProRule" id="PRU01091"/>
    </source>
</evidence>
<proteinExistence type="predicted"/>
<dbReference type="AlphaFoldDB" id="A0A1U7HRI6"/>
<dbReference type="SUPFAM" id="SSF46894">
    <property type="entry name" value="C-terminal effector domain of the bipartite response regulators"/>
    <property type="match status" value="1"/>
</dbReference>
<keyword evidence="3" id="KW-0805">Transcription regulation</keyword>
<keyword evidence="11" id="KW-1185">Reference proteome</keyword>
<reference evidence="10 11" key="1">
    <citation type="submission" date="2016-11" db="EMBL/GenBank/DDBJ databases">
        <title>Draft Genome Sequences of Nine Cyanobacterial Strains from Diverse Habitats.</title>
        <authorList>
            <person name="Zhu T."/>
            <person name="Hou S."/>
            <person name="Lu X."/>
            <person name="Hess W.R."/>
        </authorList>
    </citation>
    <scope>NUCLEOTIDE SEQUENCE [LARGE SCALE GENOMIC DNA]</scope>
    <source>
        <strain evidence="10 11">NIES-593</strain>
    </source>
</reference>
<evidence type="ECO:0000256" key="1">
    <source>
        <dbReference type="ARBA" id="ARBA00022553"/>
    </source>
</evidence>
<dbReference type="InterPro" id="IPR039420">
    <property type="entry name" value="WalR-like"/>
</dbReference>
<dbReference type="InterPro" id="IPR011006">
    <property type="entry name" value="CheY-like_superfamily"/>
</dbReference>
<organism evidence="10 11">
    <name type="scientific">Hydrococcus rivularis NIES-593</name>
    <dbReference type="NCBI Taxonomy" id="1921803"/>
    <lineage>
        <taxon>Bacteria</taxon>
        <taxon>Bacillati</taxon>
        <taxon>Cyanobacteriota</taxon>
        <taxon>Cyanophyceae</taxon>
        <taxon>Pleurocapsales</taxon>
        <taxon>Hydrococcaceae</taxon>
        <taxon>Hydrococcus</taxon>
    </lineage>
</organism>
<dbReference type="Gene3D" id="6.10.250.690">
    <property type="match status" value="1"/>
</dbReference>
<dbReference type="InterPro" id="IPR036388">
    <property type="entry name" value="WH-like_DNA-bd_sf"/>
</dbReference>
<keyword evidence="2" id="KW-0902">Two-component regulatory system</keyword>
<dbReference type="EMBL" id="MRCB01000002">
    <property type="protein sequence ID" value="OKH26158.1"/>
    <property type="molecule type" value="Genomic_DNA"/>
</dbReference>
<dbReference type="FunFam" id="1.10.10.10:FF:000018">
    <property type="entry name" value="DNA-binding response regulator ResD"/>
    <property type="match status" value="1"/>
</dbReference>
<dbReference type="Pfam" id="PF00486">
    <property type="entry name" value="Trans_reg_C"/>
    <property type="match status" value="1"/>
</dbReference>
<evidence type="ECO:0000256" key="6">
    <source>
        <dbReference type="PROSITE-ProRule" id="PRU00169"/>
    </source>
</evidence>
<dbReference type="CDD" id="cd17574">
    <property type="entry name" value="REC_OmpR"/>
    <property type="match status" value="1"/>
</dbReference>
<dbReference type="STRING" id="1921803.NIES593_03545"/>
<dbReference type="OrthoDB" id="508982at2"/>
<evidence type="ECO:0000256" key="2">
    <source>
        <dbReference type="ARBA" id="ARBA00023012"/>
    </source>
</evidence>
<dbReference type="InterPro" id="IPR016032">
    <property type="entry name" value="Sig_transdc_resp-reg_C-effctor"/>
</dbReference>
<dbReference type="CDD" id="cd00383">
    <property type="entry name" value="trans_reg_C"/>
    <property type="match status" value="1"/>
</dbReference>
<evidence type="ECO:0000256" key="4">
    <source>
        <dbReference type="ARBA" id="ARBA00023125"/>
    </source>
</evidence>
<dbReference type="SMART" id="SM00862">
    <property type="entry name" value="Trans_reg_C"/>
    <property type="match status" value="1"/>
</dbReference>
<keyword evidence="4 7" id="KW-0238">DNA-binding</keyword>
<dbReference type="SMART" id="SM00448">
    <property type="entry name" value="REC"/>
    <property type="match status" value="1"/>
</dbReference>
<dbReference type="GO" id="GO:0000976">
    <property type="term" value="F:transcription cis-regulatory region binding"/>
    <property type="evidence" value="ECO:0007669"/>
    <property type="project" value="TreeGrafter"/>
</dbReference>
<dbReference type="GO" id="GO:0006355">
    <property type="term" value="P:regulation of DNA-templated transcription"/>
    <property type="evidence" value="ECO:0007669"/>
    <property type="project" value="InterPro"/>
</dbReference>
<feature type="domain" description="Response regulatory" evidence="8">
    <location>
        <begin position="4"/>
        <end position="120"/>
    </location>
</feature>
<dbReference type="Gene3D" id="1.10.10.10">
    <property type="entry name" value="Winged helix-like DNA-binding domain superfamily/Winged helix DNA-binding domain"/>
    <property type="match status" value="1"/>
</dbReference>
<feature type="DNA-binding region" description="OmpR/PhoB-type" evidence="7">
    <location>
        <begin position="129"/>
        <end position="233"/>
    </location>
</feature>
<dbReference type="FunFam" id="3.40.50.2300:FF:000001">
    <property type="entry name" value="DNA-binding response regulator PhoB"/>
    <property type="match status" value="1"/>
</dbReference>
<keyword evidence="1 6" id="KW-0597">Phosphoprotein</keyword>
<feature type="domain" description="OmpR/PhoB-type" evidence="9">
    <location>
        <begin position="129"/>
        <end position="233"/>
    </location>
</feature>
<evidence type="ECO:0000313" key="11">
    <source>
        <dbReference type="Proteomes" id="UP000186868"/>
    </source>
</evidence>
<dbReference type="Pfam" id="PF00072">
    <property type="entry name" value="Response_reg"/>
    <property type="match status" value="1"/>
</dbReference>
<evidence type="ECO:0000256" key="5">
    <source>
        <dbReference type="ARBA" id="ARBA00023163"/>
    </source>
</evidence>
<evidence type="ECO:0000256" key="3">
    <source>
        <dbReference type="ARBA" id="ARBA00023015"/>
    </source>
</evidence>
<feature type="modified residue" description="4-aspartylphosphate" evidence="6">
    <location>
        <position position="53"/>
    </location>
</feature>
<dbReference type="InterPro" id="IPR001789">
    <property type="entry name" value="Sig_transdc_resp-reg_receiver"/>
</dbReference>
<protein>
    <submittedName>
        <fullName evidence="10">DNA-binding response regulator</fullName>
    </submittedName>
</protein>
<dbReference type="InterPro" id="IPR001867">
    <property type="entry name" value="OmpR/PhoB-type_DNA-bd"/>
</dbReference>
<dbReference type="SUPFAM" id="SSF52172">
    <property type="entry name" value="CheY-like"/>
    <property type="match status" value="1"/>
</dbReference>
<evidence type="ECO:0000313" key="10">
    <source>
        <dbReference type="EMBL" id="OKH26158.1"/>
    </source>
</evidence>
<dbReference type="GO" id="GO:0000156">
    <property type="term" value="F:phosphorelay response regulator activity"/>
    <property type="evidence" value="ECO:0007669"/>
    <property type="project" value="TreeGrafter"/>
</dbReference>
<evidence type="ECO:0000259" key="9">
    <source>
        <dbReference type="PROSITE" id="PS51755"/>
    </source>
</evidence>